<gene>
    <name evidence="11" type="ORF">LSALG_LOCUS5960</name>
</gene>
<name>A0AA35Y346_LACSI</name>
<keyword evidence="12" id="KW-1185">Reference proteome</keyword>
<feature type="transmembrane region" description="Helical" evidence="10">
    <location>
        <begin position="55"/>
        <end position="76"/>
    </location>
</feature>
<dbReference type="Pfam" id="PF00067">
    <property type="entry name" value="p450"/>
    <property type="match status" value="1"/>
</dbReference>
<evidence type="ECO:0000256" key="6">
    <source>
        <dbReference type="ARBA" id="ARBA00023004"/>
    </source>
</evidence>
<comment type="similarity">
    <text evidence="2 9">Belongs to the cytochrome P450 family.</text>
</comment>
<keyword evidence="4 8" id="KW-0479">Metal-binding</keyword>
<organism evidence="11 12">
    <name type="scientific">Lactuca saligna</name>
    <name type="common">Willowleaf lettuce</name>
    <dbReference type="NCBI Taxonomy" id="75948"/>
    <lineage>
        <taxon>Eukaryota</taxon>
        <taxon>Viridiplantae</taxon>
        <taxon>Streptophyta</taxon>
        <taxon>Embryophyta</taxon>
        <taxon>Tracheophyta</taxon>
        <taxon>Spermatophyta</taxon>
        <taxon>Magnoliopsida</taxon>
        <taxon>eudicotyledons</taxon>
        <taxon>Gunneridae</taxon>
        <taxon>Pentapetalae</taxon>
        <taxon>asterids</taxon>
        <taxon>campanulids</taxon>
        <taxon>Asterales</taxon>
        <taxon>Asteraceae</taxon>
        <taxon>Cichorioideae</taxon>
        <taxon>Cichorieae</taxon>
        <taxon>Lactucinae</taxon>
        <taxon>Lactuca</taxon>
    </lineage>
</organism>
<evidence type="ECO:0000256" key="10">
    <source>
        <dbReference type="SAM" id="Phobius"/>
    </source>
</evidence>
<keyword evidence="3 8" id="KW-0349">Heme</keyword>
<keyword evidence="10" id="KW-1133">Transmembrane helix</keyword>
<feature type="transmembrane region" description="Helical" evidence="10">
    <location>
        <begin position="88"/>
        <end position="107"/>
    </location>
</feature>
<dbReference type="GO" id="GO:0004497">
    <property type="term" value="F:monooxygenase activity"/>
    <property type="evidence" value="ECO:0007669"/>
    <property type="project" value="UniProtKB-KW"/>
</dbReference>
<dbReference type="GO" id="GO:0005506">
    <property type="term" value="F:iron ion binding"/>
    <property type="evidence" value="ECO:0007669"/>
    <property type="project" value="InterPro"/>
</dbReference>
<dbReference type="PRINTS" id="PR00463">
    <property type="entry name" value="EP450I"/>
</dbReference>
<keyword evidence="7 9" id="KW-0503">Monooxygenase</keyword>
<dbReference type="AlphaFoldDB" id="A0AA35Y346"/>
<dbReference type="InterPro" id="IPR017972">
    <property type="entry name" value="Cyt_P450_CS"/>
</dbReference>
<feature type="binding site" description="axial binding residue" evidence="8">
    <location>
        <position position="538"/>
    </location>
    <ligand>
        <name>heme</name>
        <dbReference type="ChEBI" id="CHEBI:30413"/>
    </ligand>
    <ligandPart>
        <name>Fe</name>
        <dbReference type="ChEBI" id="CHEBI:18248"/>
    </ligandPart>
</feature>
<evidence type="ECO:0000256" key="3">
    <source>
        <dbReference type="ARBA" id="ARBA00022617"/>
    </source>
</evidence>
<comment type="cofactor">
    <cofactor evidence="1 8">
        <name>heme</name>
        <dbReference type="ChEBI" id="CHEBI:30413"/>
    </cofactor>
</comment>
<dbReference type="PANTHER" id="PTHR47951">
    <property type="entry name" value="OS08G0547900 PROTEIN"/>
    <property type="match status" value="1"/>
</dbReference>
<dbReference type="SUPFAM" id="SSF48264">
    <property type="entry name" value="Cytochrome P450"/>
    <property type="match status" value="1"/>
</dbReference>
<sequence length="600" mass="68288">MIDGDVTINDKAQNLLDNRTTNPSVLDDAYIYACNAYMPIIHNQAILLSCDHSLAIARMISELGIAIYLTMTNFWLWWWEVDNQQDEFARTFLTLLVPTLLLLWYQWTFPNPQKGKSANQLPPGPYGFPVLGYLPFLGSNLHEKFTEMGQRYGPIFSLHLGTKLHVVVNSMELAKVVARDQDKTLANRSPPLTAVISSYGVNNISWSNNNAHWRNMRKLLVSQMMSTANINTTQSQSLRTHEVRKMVADVYAKLGQQVDINEIGFNAAFDVLTRMLWSGSKPGEGNFTSYLVERFLEVEFKIIELQGARNISDFLPMLSWLDLQGRQREMKKQMVYVNQILDELIQGRIKANSCKVDGEGEEDQKDFLQILLELKEQKGAPTSYNFDQIKALLMNIVTAATVTISIMVEWAMAEILHNAAVKKKIVEELTEVVGTNNIVEESHLTKLSYLDAAIKETLRLHPPLPLLVHRCPDEACIVGGYTIPKGTVVYLNVWAIHRDPQNWSNPLEFKPERFLNGKWDYSGNNFKYLPFGSGRRMCPGVNLGEKMLMYTVASLLHSFEWSLPEGEELEFSDEYGFLTKKRKPLMVIPSQKLSDASVYM</sequence>
<keyword evidence="10" id="KW-0812">Transmembrane</keyword>
<dbReference type="InterPro" id="IPR002401">
    <property type="entry name" value="Cyt_P450_E_grp-I"/>
</dbReference>
<keyword evidence="5 9" id="KW-0560">Oxidoreductase</keyword>
<keyword evidence="6 8" id="KW-0408">Iron</keyword>
<dbReference type="PROSITE" id="PS00086">
    <property type="entry name" value="CYTOCHROME_P450"/>
    <property type="match status" value="1"/>
</dbReference>
<evidence type="ECO:0000256" key="8">
    <source>
        <dbReference type="PIRSR" id="PIRSR602401-1"/>
    </source>
</evidence>
<keyword evidence="10" id="KW-0472">Membrane</keyword>
<reference evidence="11" key="1">
    <citation type="submission" date="2023-04" db="EMBL/GenBank/DDBJ databases">
        <authorList>
            <person name="Vijverberg K."/>
            <person name="Xiong W."/>
            <person name="Schranz E."/>
        </authorList>
    </citation>
    <scope>NUCLEOTIDE SEQUENCE</scope>
</reference>
<dbReference type="InterPro" id="IPR001128">
    <property type="entry name" value="Cyt_P450"/>
</dbReference>
<evidence type="ECO:0000313" key="11">
    <source>
        <dbReference type="EMBL" id="CAI9265349.1"/>
    </source>
</evidence>
<dbReference type="Proteomes" id="UP001177003">
    <property type="component" value="Chromosome 0"/>
</dbReference>
<protein>
    <recommendedName>
        <fullName evidence="13">Cytochrome P450</fullName>
    </recommendedName>
</protein>
<dbReference type="PRINTS" id="PR00385">
    <property type="entry name" value="P450"/>
</dbReference>
<evidence type="ECO:0008006" key="13">
    <source>
        <dbReference type="Google" id="ProtNLM"/>
    </source>
</evidence>
<evidence type="ECO:0000256" key="1">
    <source>
        <dbReference type="ARBA" id="ARBA00001971"/>
    </source>
</evidence>
<dbReference type="EMBL" id="OX465086">
    <property type="protein sequence ID" value="CAI9265349.1"/>
    <property type="molecule type" value="Genomic_DNA"/>
</dbReference>
<evidence type="ECO:0000256" key="9">
    <source>
        <dbReference type="RuleBase" id="RU000461"/>
    </source>
</evidence>
<dbReference type="GO" id="GO:0016705">
    <property type="term" value="F:oxidoreductase activity, acting on paired donors, with incorporation or reduction of molecular oxygen"/>
    <property type="evidence" value="ECO:0007669"/>
    <property type="project" value="InterPro"/>
</dbReference>
<evidence type="ECO:0000256" key="2">
    <source>
        <dbReference type="ARBA" id="ARBA00010617"/>
    </source>
</evidence>
<evidence type="ECO:0000256" key="4">
    <source>
        <dbReference type="ARBA" id="ARBA00022723"/>
    </source>
</evidence>
<dbReference type="Gene3D" id="1.10.630.10">
    <property type="entry name" value="Cytochrome P450"/>
    <property type="match status" value="1"/>
</dbReference>
<accession>A0AA35Y346</accession>
<dbReference type="InterPro" id="IPR036396">
    <property type="entry name" value="Cyt_P450_sf"/>
</dbReference>
<dbReference type="FunFam" id="1.10.630.10:FF:000126">
    <property type="entry name" value="Predicted protein"/>
    <property type="match status" value="1"/>
</dbReference>
<evidence type="ECO:0000256" key="5">
    <source>
        <dbReference type="ARBA" id="ARBA00023002"/>
    </source>
</evidence>
<evidence type="ECO:0000313" key="12">
    <source>
        <dbReference type="Proteomes" id="UP001177003"/>
    </source>
</evidence>
<evidence type="ECO:0000256" key="7">
    <source>
        <dbReference type="ARBA" id="ARBA00023033"/>
    </source>
</evidence>
<dbReference type="PANTHER" id="PTHR47951:SF7">
    <property type="entry name" value="FLAVONOID 3',5'-HYDROXYLASE-LIKE ISOFORM X1"/>
    <property type="match status" value="1"/>
</dbReference>
<proteinExistence type="inferred from homology"/>
<feature type="transmembrane region" description="Helical" evidence="10">
    <location>
        <begin position="392"/>
        <end position="413"/>
    </location>
</feature>
<dbReference type="GO" id="GO:0020037">
    <property type="term" value="F:heme binding"/>
    <property type="evidence" value="ECO:0007669"/>
    <property type="project" value="InterPro"/>
</dbReference>